<evidence type="ECO:0000313" key="3">
    <source>
        <dbReference type="Proteomes" id="UP000176609"/>
    </source>
</evidence>
<name>A0A1F6ANJ6_9BACT</name>
<organism evidence="2 3">
    <name type="scientific">Candidatus Gottesmanbacteria bacterium RIFCSPLOWO2_01_FULL_39_12b</name>
    <dbReference type="NCBI Taxonomy" id="1798388"/>
    <lineage>
        <taxon>Bacteria</taxon>
        <taxon>Candidatus Gottesmaniibacteriota</taxon>
    </lineage>
</organism>
<dbReference type="AlphaFoldDB" id="A0A1F6ANJ6"/>
<dbReference type="InterPro" id="IPR002716">
    <property type="entry name" value="PIN_dom"/>
</dbReference>
<dbReference type="SUPFAM" id="SSF88723">
    <property type="entry name" value="PIN domain-like"/>
    <property type="match status" value="1"/>
</dbReference>
<proteinExistence type="predicted"/>
<dbReference type="Proteomes" id="UP000176609">
    <property type="component" value="Unassembled WGS sequence"/>
</dbReference>
<dbReference type="GO" id="GO:0016075">
    <property type="term" value="P:rRNA catabolic process"/>
    <property type="evidence" value="ECO:0007669"/>
    <property type="project" value="TreeGrafter"/>
</dbReference>
<dbReference type="InterPro" id="IPR029060">
    <property type="entry name" value="PIN-like_dom_sf"/>
</dbReference>
<dbReference type="Gene3D" id="3.40.50.1010">
    <property type="entry name" value="5'-nuclease"/>
    <property type="match status" value="1"/>
</dbReference>
<dbReference type="Pfam" id="PF01850">
    <property type="entry name" value="PIN"/>
    <property type="match status" value="1"/>
</dbReference>
<evidence type="ECO:0000313" key="2">
    <source>
        <dbReference type="EMBL" id="OGG26238.1"/>
    </source>
</evidence>
<comment type="caution">
    <text evidence="2">The sequence shown here is derived from an EMBL/GenBank/DDBJ whole genome shotgun (WGS) entry which is preliminary data.</text>
</comment>
<dbReference type="PANTHER" id="PTHR42188:SF1">
    <property type="entry name" value="23S RRNA-SPECIFIC ENDONUCLEASE VAPC20"/>
    <property type="match status" value="1"/>
</dbReference>
<reference evidence="2 3" key="1">
    <citation type="journal article" date="2016" name="Nat. Commun.">
        <title>Thousands of microbial genomes shed light on interconnected biogeochemical processes in an aquifer system.</title>
        <authorList>
            <person name="Anantharaman K."/>
            <person name="Brown C.T."/>
            <person name="Hug L.A."/>
            <person name="Sharon I."/>
            <person name="Castelle C.J."/>
            <person name="Probst A.J."/>
            <person name="Thomas B.C."/>
            <person name="Singh A."/>
            <person name="Wilkins M.J."/>
            <person name="Karaoz U."/>
            <person name="Brodie E.L."/>
            <person name="Williams K.H."/>
            <person name="Hubbard S.S."/>
            <person name="Banfield J.F."/>
        </authorList>
    </citation>
    <scope>NUCLEOTIDE SEQUENCE [LARGE SCALE GENOMIC DNA]</scope>
</reference>
<protein>
    <recommendedName>
        <fullName evidence="1">PIN domain-containing protein</fullName>
    </recommendedName>
</protein>
<dbReference type="GO" id="GO:0004521">
    <property type="term" value="F:RNA endonuclease activity"/>
    <property type="evidence" value="ECO:0007669"/>
    <property type="project" value="InterPro"/>
</dbReference>
<feature type="domain" description="PIN" evidence="1">
    <location>
        <begin position="22"/>
        <end position="133"/>
    </location>
</feature>
<gene>
    <name evidence="2" type="ORF">A2960_04650</name>
</gene>
<dbReference type="PANTHER" id="PTHR42188">
    <property type="entry name" value="23S RRNA-SPECIFIC ENDONUCLEASE VAPC20"/>
    <property type="match status" value="1"/>
</dbReference>
<sequence length="137" mass="16132">MNVFIDAGPLRALVTPQDQWRIKTLEISKELSRQNAQFLTSDYVLDEVFTGLLGDPSAGYHRIKELNSLMFKKSTVRTEWITQERFYRARLLFIKTAKDKQWSFTDCTSFVIIKELKIPKVFTFDEHFKQMGFTILK</sequence>
<dbReference type="EMBL" id="MFJR01000012">
    <property type="protein sequence ID" value="OGG26238.1"/>
    <property type="molecule type" value="Genomic_DNA"/>
</dbReference>
<evidence type="ECO:0000259" key="1">
    <source>
        <dbReference type="Pfam" id="PF01850"/>
    </source>
</evidence>
<dbReference type="InterPro" id="IPR039018">
    <property type="entry name" value="VapC20-like"/>
</dbReference>
<accession>A0A1F6ANJ6</accession>